<comment type="caution">
    <text evidence="8">The sequence shown here is derived from an EMBL/GenBank/DDBJ whole genome shotgun (WGS) entry which is preliminary data.</text>
</comment>
<accession>A0AAD9LQP0</accession>
<evidence type="ECO:0000259" key="6">
    <source>
        <dbReference type="PROSITE" id="PS50026"/>
    </source>
</evidence>
<protein>
    <submittedName>
        <fullName evidence="8">Tenascin</fullName>
    </submittedName>
</protein>
<dbReference type="SMART" id="SM00181">
    <property type="entry name" value="EGF"/>
    <property type="match status" value="4"/>
</dbReference>
<dbReference type="EMBL" id="JASMQC010000004">
    <property type="protein sequence ID" value="KAK1946085.1"/>
    <property type="molecule type" value="Genomic_DNA"/>
</dbReference>
<dbReference type="PANTHER" id="PTHR14949">
    <property type="entry name" value="EGF-LIKE-DOMAIN, MULTIPLE 7, 8"/>
    <property type="match status" value="1"/>
</dbReference>
<feature type="disulfide bond" evidence="3">
    <location>
        <begin position="114"/>
        <end position="123"/>
    </location>
</feature>
<dbReference type="PROSITE" id="PS00022">
    <property type="entry name" value="EGF_1"/>
    <property type="match status" value="2"/>
</dbReference>
<dbReference type="PROSITE" id="PS51688">
    <property type="entry name" value="ICA"/>
    <property type="match status" value="1"/>
</dbReference>
<dbReference type="Pfam" id="PF07974">
    <property type="entry name" value="EGF_2"/>
    <property type="match status" value="1"/>
</dbReference>
<evidence type="ECO:0000256" key="4">
    <source>
        <dbReference type="SAM" id="Coils"/>
    </source>
</evidence>
<comment type="caution">
    <text evidence="3">Lacks conserved residue(s) required for the propagation of feature annotation.</text>
</comment>
<dbReference type="PROSITE" id="PS01186">
    <property type="entry name" value="EGF_2"/>
    <property type="match status" value="1"/>
</dbReference>
<dbReference type="InterPro" id="IPR030392">
    <property type="entry name" value="S74_ICA"/>
</dbReference>
<feature type="domain" description="Peptidase S74" evidence="7">
    <location>
        <begin position="3051"/>
        <end position="3147"/>
    </location>
</feature>
<keyword evidence="1 5" id="KW-0732">Signal</keyword>
<evidence type="ECO:0000256" key="5">
    <source>
        <dbReference type="SAM" id="SignalP"/>
    </source>
</evidence>
<dbReference type="Gene3D" id="2.10.25.10">
    <property type="entry name" value="Laminin"/>
    <property type="match status" value="1"/>
</dbReference>
<evidence type="ECO:0000256" key="2">
    <source>
        <dbReference type="ARBA" id="ARBA00023157"/>
    </source>
</evidence>
<dbReference type="InterPro" id="IPR000742">
    <property type="entry name" value="EGF"/>
</dbReference>
<gene>
    <name evidence="8" type="ORF">P3T76_003133</name>
</gene>
<organism evidence="8 9">
    <name type="scientific">Phytophthora citrophthora</name>
    <dbReference type="NCBI Taxonomy" id="4793"/>
    <lineage>
        <taxon>Eukaryota</taxon>
        <taxon>Sar</taxon>
        <taxon>Stramenopiles</taxon>
        <taxon>Oomycota</taxon>
        <taxon>Peronosporomycetes</taxon>
        <taxon>Peronosporales</taxon>
        <taxon>Peronosporaceae</taxon>
        <taxon>Phytophthora</taxon>
    </lineage>
</organism>
<evidence type="ECO:0000259" key="7">
    <source>
        <dbReference type="PROSITE" id="PS51688"/>
    </source>
</evidence>
<keyword evidence="9" id="KW-1185">Reference proteome</keyword>
<feature type="signal peptide" evidence="5">
    <location>
        <begin position="1"/>
        <end position="42"/>
    </location>
</feature>
<dbReference type="InterPro" id="IPR050969">
    <property type="entry name" value="Dev_Signal_Modulators"/>
</dbReference>
<name>A0AAD9LQP0_9STRA</name>
<sequence length="3162" mass="308082">MSTLKLITSYNKIPFQGSCGMAAMHGLLLLLLVLTAVQVADAACANSCSGHGRCGSSNQCICDSDWALAPDCSLRKCPTGVAWTDKAKTANVAHAVSECSNRGVCDYSKGECSCFNGYTGAACQRRVFPTQFSLVRCPSDCSGHGLCYSSATLSLQYGPDSLPSVAGDGIGPVYSNWEKDSMSSCLCDMGYTGPDCSQLMCAKNDDPLTLGQGYRTIRVQVGADTSTNLSLVGSVRVHFLGDVAVFNAAAVADTAHEQACAKAFQAMRTVLTASCTIASVDPVTAAATYTVSFTEWTHLGGENNLLHHSGNPALTRFTCDLTQVTSLNTPTCAITDVTATNVIEHIYCSNRGLCDFSTGQCICYADFKGMDCNQPSNVPDSIDENDGFIVNPMGLTYTGTVLNLKTAKGSQADFYFMKIGSSTKQILTMNGMGDTKLMTGNLEISTGSLMVTTTDQPSTAADIANTHTWFTGTALKVRTTRGSDTGAFFKMFEAITGTAPPTTIVDIRGDGLTTIYTGGLSVVTGGGTISHTLDGSSLTVTNSNSGFSNSLLKLTTSRASLYPWATDFFLIKATANNVLAFTVEASGRTTIANGGLIVNGLGGGQISNSDSSSTSSALIVSATAMTFAGDAVTIKTFSSSAHNMLRITTKVGTNPVVDLVTVSNSGLTTITQGGLYIGTGGATIDSGGLYITAGGETIKAGGLTIRDGGETILLGGLNVVDGGATIASDSSTKDTLTVEATSVSFSNNARVLHIDSKSTINPSVSMHYLIEATVGAPSTSVFKVDATGLATFAGQRNGGARISDTGTTANTLTVTNSATGFNKALLALTSTLSTSTTYTVIDATLGTGAGTSVFNVASSGLTTIAGQGSGGAAISDSNAGTISTLTVKNTAAAGAAFTGAILSVDTTALTDTGSFSLINAKVLGGSKFKVEASGKTTIAGGGLSVKGGLTVVDTGVTVTAGDVLISSTTAATALNSGALVVNGGGSIAKDLYVGGNTKLLGQLEILDSTTSLFKVDSTGLTTIAGQGSGGAAISDSNAGTISTLTVKNTAAAGAAFTGAILSVDTTALTDTGSFSLINAKVLGSSKFKVEASGKTTIASGGLIVTAGGTTVTAGGIRIGTGGLAISSGGATVSAGGLKVESDGASITDTGNTGNTLTVTNSATGFNKALLALTSTLSTSTIYTVIDATLGTGAGTSVFNVASSGLTTIAGQGSGGAAISDSNAGTISTLTVKNTAAAGAAFTGAILSVDTTTLTDTGSFSLINAKVLGGSKFKVEASGKTTIAGGGLSVKGGLTVVDTGVTVTAGDVLISSTTAATALNSGALVVNGGGSIAKDLYVGGKFDISTSGVSVFTVATSGATTIAGNVLISSTTAATALNSGALVVNGGGSIAKDLYVGGKFDISTSGVSVFTVATSGATTIAGNVLISSTTAATALNSGALVVNGGGSIAKDLYVGGKFDISTSGVSVFTVATSGATTIAGNVLISSTTAATALNSGALVVNGGGSIAKDLYVGGNTKLLGQLEILDSSTSLFKVDSTGLTTIAGQGSGGAAISDSNAGTISTLTVKNTAAAGAAFTGAILSVDTTALTDTGSFSLINAKVLGSSKFKVEASGKTTIASGGLIVTAGGTTVTAGGIRIGTGGLAISSGGATVSAGGLKVESDGASITDTGNTGNTLTVTNSATGFNKALLALTSTLSTSTIYTVIDATLGTGAGTSVFNVASSGLTTIAGQGSGGAAISDSNAGTISTLTVKNTAAAGAAFTGAILSVDTTTLTDTGSFSLINAKVLGGSKFKVEASGATTIAGGGLSVKGGLTVVDTGVTVTAGDVLISSTTAATALNSGALVVNGGGSIAKDLYVGGKFDISTSGVSVFTVATSGATTIAGNVLISSTTAATALNSGALVVNGGGSIAKDLYVGGNTKLLGQLEILDSSTSLFKVDSTGLTTIAGQGSGGAAISDSNAGTISTLTVKNTAAAGAAFTGAILSVDTTALTDTGSFSLINAKVLGSSKFKVEASGKTTIASGGLIVTAGGTTVTAGGIRIGTGGLAISSGGATVSAGGLKVESDGASITDTGNTGNTLTVTNSATGFNKALLALTSTLSTSTIYTVIDATLGTGAGTSVFNVASSGLTTIAGQGSGGAAISDSNAGTISTLTVKNTAAAGAAFTGAILSVDTTTLTDTGSFSLINAKVLGGSKFKVEASGATTIAGGGLSVKGGLTVVDTGVTVTAGDVLISSTTAATALNSGALVVNGGGSIAKDLYVGGKFDISTSGVSVFTVATSGATTIAGNVLISSTTAATALNSGALVVNGGGSIAKDLYVGGKFDISTSGVSVFTVATSGATTIAGNVLISSTTAATALNSGALVVNGGGSIAKDLYVGGKFDISTSGVSVFTVATSGATTIAGNVLISSTTAATALNSGALVVNGGGSITKDLYVGGKFDISTSGVSVFTVATSGATTIAGNVLISSTTAATALNSGALVVNGGGSIAKDLYVGGNTKLLGQLEILDSSTSLFKVDSTGLTTIAGQGSGGAAISDSNAGTISTLTVKNTAAAGAAFTGAILSVDTTALTDTGSFSLINAKVLGGSKFKVEASGATTIAGGGLSVKGGLTVVDTGVTVTAGDVLISSTTPATAVNTGALVVNGGGSIAKDLYVGGKFDISTSGTSVFTVATSGATTIAGGGLSVKGGLTVVDTGVTVTAGDVLISSTTPATAVNTGALVVNGGGSIAKDLYVGGKFDISTSGTSVFTVATSGATTIAGGGLSVKGGLTVVDTGVTVTAGDVLISSTTPATAVNTGALVVNGGGSIAKDLYVGGKFDISTSGTSVFTVATSGATTIAGGGLSVKGGLTVVDTGVTVTAGDVLISSTTPATAVNTGALVVNGGGSIAKDLYVGGKFDISTSGTSVFTVATSGATTIAGGGLSVKGGLTVVDTGVTVTAGDVLISSTTPATAVNTGALVVNGGGSIAKDLYVGGKFDISTSGTSVFTVATSGATTIAGGGLSVKGGLTVVDTGVTVTAGDVLISSTTPATAVNTGALIVKGGGSIALHLHVGGTVYSTSDRRLKTAIQPLESSRGFIQQLRPVTYEWRREEFPDRNFPDGVFPGFLADEVKQVLPNLVQEDDGGWKSLNYIGVIPHLVRAVQELQDQVETAQTLMAHMQQQLDALSGRKT</sequence>
<dbReference type="Proteomes" id="UP001259832">
    <property type="component" value="Unassembled WGS sequence"/>
</dbReference>
<feature type="chain" id="PRO_5042189564" evidence="5">
    <location>
        <begin position="43"/>
        <end position="3162"/>
    </location>
</feature>
<dbReference type="InterPro" id="IPR006626">
    <property type="entry name" value="PbH1"/>
</dbReference>
<evidence type="ECO:0000256" key="1">
    <source>
        <dbReference type="ARBA" id="ARBA00022729"/>
    </source>
</evidence>
<dbReference type="InterPro" id="IPR013111">
    <property type="entry name" value="EGF_extracell"/>
</dbReference>
<keyword evidence="2 3" id="KW-1015">Disulfide bond</keyword>
<evidence type="ECO:0000313" key="8">
    <source>
        <dbReference type="EMBL" id="KAK1946085.1"/>
    </source>
</evidence>
<evidence type="ECO:0000313" key="9">
    <source>
        <dbReference type="Proteomes" id="UP001259832"/>
    </source>
</evidence>
<feature type="coiled-coil region" evidence="4">
    <location>
        <begin position="3133"/>
        <end position="3160"/>
    </location>
</feature>
<dbReference type="PROSITE" id="PS50026">
    <property type="entry name" value="EGF_3"/>
    <property type="match status" value="1"/>
</dbReference>
<keyword evidence="3" id="KW-0245">EGF-like domain</keyword>
<dbReference type="SMART" id="SM00710">
    <property type="entry name" value="PbH1"/>
    <property type="match status" value="17"/>
</dbReference>
<dbReference type="Gene3D" id="2.60.120.260">
    <property type="entry name" value="Galactose-binding domain-like"/>
    <property type="match status" value="1"/>
</dbReference>
<dbReference type="Pfam" id="PF13884">
    <property type="entry name" value="Peptidase_S74"/>
    <property type="match status" value="1"/>
</dbReference>
<dbReference type="PANTHER" id="PTHR14949:SF56">
    <property type="entry name" value="EGF-LIKE-DOMAIN, MULTIPLE 7"/>
    <property type="match status" value="1"/>
</dbReference>
<feature type="domain" description="EGF-like" evidence="6">
    <location>
        <begin position="91"/>
        <end position="124"/>
    </location>
</feature>
<reference evidence="8" key="1">
    <citation type="submission" date="2023-08" db="EMBL/GenBank/DDBJ databases">
        <title>Reference Genome Resource for the Citrus Pathogen Phytophthora citrophthora.</title>
        <authorList>
            <person name="Moller H."/>
            <person name="Coetzee B."/>
            <person name="Rose L.J."/>
            <person name="Van Niekerk J.M."/>
        </authorList>
    </citation>
    <scope>NUCLEOTIDE SEQUENCE</scope>
    <source>
        <strain evidence="8">STE-U-9442</strain>
    </source>
</reference>
<keyword evidence="4" id="KW-0175">Coiled coil</keyword>
<evidence type="ECO:0000256" key="3">
    <source>
        <dbReference type="PROSITE-ProRule" id="PRU00076"/>
    </source>
</evidence>
<proteinExistence type="predicted"/>